<protein>
    <submittedName>
        <fullName evidence="2">Uncharacterized protein</fullName>
    </submittedName>
</protein>
<comment type="caution">
    <text evidence="2">The sequence shown here is derived from an EMBL/GenBank/DDBJ whole genome shotgun (WGS) entry which is preliminary data.</text>
</comment>
<name>A0ABR0F044_ZASCE</name>
<gene>
    <name evidence="2" type="ORF">PRZ48_000185</name>
</gene>
<feature type="compositionally biased region" description="Polar residues" evidence="1">
    <location>
        <begin position="200"/>
        <end position="227"/>
    </location>
</feature>
<organism evidence="2 3">
    <name type="scientific">Zasmidium cellare</name>
    <name type="common">Wine cellar mold</name>
    <name type="synonym">Racodium cellare</name>
    <dbReference type="NCBI Taxonomy" id="395010"/>
    <lineage>
        <taxon>Eukaryota</taxon>
        <taxon>Fungi</taxon>
        <taxon>Dikarya</taxon>
        <taxon>Ascomycota</taxon>
        <taxon>Pezizomycotina</taxon>
        <taxon>Dothideomycetes</taxon>
        <taxon>Dothideomycetidae</taxon>
        <taxon>Mycosphaerellales</taxon>
        <taxon>Mycosphaerellaceae</taxon>
        <taxon>Zasmidium</taxon>
    </lineage>
</organism>
<dbReference type="EMBL" id="JAXOVC010000001">
    <property type="protein sequence ID" value="KAK4506453.1"/>
    <property type="molecule type" value="Genomic_DNA"/>
</dbReference>
<sequence>MADPLRNVAAKLALAKIDANLGQDITAQRMLLEELIAGHEPPLSYTDLRKHTEVPYTSEKLRQHLMSLVKGTTTSAVGTRKGTDIFKYGSEVLTAEYLLSIGYTKASPATATAQPTETRAEDVVQDSTSTSSEVGSAGQAMNTQNSSLLSSPPSGLLSSSESEESRKRKRSKEFSNDENLQLPRHKKSKTDSRGGMEESGTLNDQPLQQTQGIGTAATNVEASTATSARVKRTLDETDELAEVSSPKRQRSDVPASADQETTGRDVAESQAPQEVAPQLASSEPVGAQHSADEAPMSVPLEEQDVAASSEPVQQTIDVVPQPARTDVPSDGDKAHEEQGMSKSTPALTAQDPEIEKASTLQDENTQPVQKDDQMTFQYEELKTKYEELKSHNESLHAERDLWECKYKDLLQMSIATEAGAKAKAKATEPVAIQKVDDLRAWTEKETDQRKRRHEIGLPCLQVEFEASLIKPINADTAWPRPHHENPDMRGILGNLSSAFDRDMDRLESSIQRVCGFYCFHNDAFSAAASTSVVVSDPEPALERIYETFFGSEIDKSWRVEAKAALRDPVHGFEFFKGILGAAVHEMVLSKPLPWDTASNWFDKLQPVAPYWNAAMKRMGCKNFELDDIVWSGLRAQIDSATFKNRVLMPRAKILADQLELVLSPQLRLSGITGSKEFSHTEFWNNSSANLTQMFMDALILKYHLEASPFEYEFRWPSAGVEFNFEEMDTPIGSQPFDKGIVAKATTPILMTRCYVYGKKWCVHCKAQGVEFRPNRPR</sequence>
<feature type="compositionally biased region" description="Low complexity" evidence="1">
    <location>
        <begin position="146"/>
        <end position="160"/>
    </location>
</feature>
<reference evidence="2 3" key="1">
    <citation type="journal article" date="2023" name="G3 (Bethesda)">
        <title>A chromosome-level genome assembly of Zasmidium syzygii isolated from banana leaves.</title>
        <authorList>
            <person name="van Westerhoven A.C."/>
            <person name="Mehrabi R."/>
            <person name="Talebi R."/>
            <person name="Steentjes M.B.F."/>
            <person name="Corcolon B."/>
            <person name="Chong P.A."/>
            <person name="Kema G.H.J."/>
            <person name="Seidl M.F."/>
        </authorList>
    </citation>
    <scope>NUCLEOTIDE SEQUENCE [LARGE SCALE GENOMIC DNA]</scope>
    <source>
        <strain evidence="2 3">P124</strain>
    </source>
</reference>
<evidence type="ECO:0000256" key="1">
    <source>
        <dbReference type="SAM" id="MobiDB-lite"/>
    </source>
</evidence>
<evidence type="ECO:0000313" key="2">
    <source>
        <dbReference type="EMBL" id="KAK4506453.1"/>
    </source>
</evidence>
<keyword evidence="3" id="KW-1185">Reference proteome</keyword>
<accession>A0ABR0F044</accession>
<evidence type="ECO:0000313" key="3">
    <source>
        <dbReference type="Proteomes" id="UP001305779"/>
    </source>
</evidence>
<feature type="region of interest" description="Disordered" evidence="1">
    <location>
        <begin position="107"/>
        <end position="352"/>
    </location>
</feature>
<feature type="compositionally biased region" description="Basic and acidic residues" evidence="1">
    <location>
        <begin position="330"/>
        <end position="339"/>
    </location>
</feature>
<dbReference type="Proteomes" id="UP001305779">
    <property type="component" value="Unassembled WGS sequence"/>
</dbReference>
<feature type="compositionally biased region" description="Polar residues" evidence="1">
    <location>
        <begin position="107"/>
        <end position="117"/>
    </location>
</feature>
<proteinExistence type="predicted"/>
<feature type="compositionally biased region" description="Polar residues" evidence="1">
    <location>
        <begin position="125"/>
        <end position="145"/>
    </location>
</feature>